<feature type="compositionally biased region" description="Basic and acidic residues" evidence="1">
    <location>
        <begin position="128"/>
        <end position="152"/>
    </location>
</feature>
<dbReference type="EMBL" id="OU893351">
    <property type="protein sequence ID" value="CAG9789918.1"/>
    <property type="molecule type" value="Genomic_DNA"/>
</dbReference>
<reference evidence="2" key="1">
    <citation type="submission" date="2021-12" db="EMBL/GenBank/DDBJ databases">
        <authorList>
            <person name="King R."/>
        </authorList>
    </citation>
    <scope>NUCLEOTIDE SEQUENCE</scope>
</reference>
<feature type="compositionally biased region" description="Polar residues" evidence="1">
    <location>
        <begin position="218"/>
        <end position="228"/>
    </location>
</feature>
<feature type="compositionally biased region" description="Basic residues" evidence="1">
    <location>
        <begin position="153"/>
        <end position="162"/>
    </location>
</feature>
<evidence type="ECO:0000256" key="1">
    <source>
        <dbReference type="SAM" id="MobiDB-lite"/>
    </source>
</evidence>
<accession>A0A9N9R5A9</accession>
<dbReference type="Proteomes" id="UP001153714">
    <property type="component" value="Chromosome 20"/>
</dbReference>
<dbReference type="AlphaFoldDB" id="A0A9N9R5A9"/>
<gene>
    <name evidence="2" type="ORF">DIATSA_LOCUS7611</name>
</gene>
<sequence length="317" mass="37223">MNPKHLIPVLLLLEEEDDSDIEDLVLLYYITLLKKRRRRQRTLAYKSRLARILFSELHTKMESDNEKNKKPKKKKTTKVDMNSTAYLRQKEKAKSRKLKYLMNLTEEQKEKKRAKDREYHHRKKAESKRKSIEDMSEGEKGKQRTLWREYSKKYRQNKKSKGRTACSTENEKNENSMQTSTTMETENENSENLQMSTTTETVYSRSPKTDEASPAAGPSNTTNHVTNDETVYIKKEADDMNTDAIYLNDKIEIKIEPIDDVEVTRENDPLQESTQEYDVPIKNEYDDSIEEEDETLNVNSTVVNIKNEFKNSNSNQI</sequence>
<name>A0A9N9R5A9_9NEOP</name>
<feature type="region of interest" description="Disordered" evidence="1">
    <location>
        <begin position="61"/>
        <end position="228"/>
    </location>
</feature>
<feature type="compositionally biased region" description="Low complexity" evidence="1">
    <location>
        <begin position="175"/>
        <end position="184"/>
    </location>
</feature>
<evidence type="ECO:0000313" key="2">
    <source>
        <dbReference type="EMBL" id="CAG9789918.1"/>
    </source>
</evidence>
<evidence type="ECO:0000313" key="3">
    <source>
        <dbReference type="Proteomes" id="UP001153714"/>
    </source>
</evidence>
<proteinExistence type="predicted"/>
<protein>
    <submittedName>
        <fullName evidence="2">Uncharacterized protein</fullName>
    </submittedName>
</protein>
<reference evidence="2" key="2">
    <citation type="submission" date="2022-10" db="EMBL/GenBank/DDBJ databases">
        <authorList>
            <consortium name="ENA_rothamsted_submissions"/>
            <consortium name="culmorum"/>
            <person name="King R."/>
        </authorList>
    </citation>
    <scope>NUCLEOTIDE SEQUENCE</scope>
</reference>
<feature type="compositionally biased region" description="Basic and acidic residues" evidence="1">
    <location>
        <begin position="106"/>
        <end position="119"/>
    </location>
</feature>
<feature type="compositionally biased region" description="Polar residues" evidence="1">
    <location>
        <begin position="193"/>
        <end position="206"/>
    </location>
</feature>
<dbReference type="OrthoDB" id="6375801at2759"/>
<keyword evidence="3" id="KW-1185">Reference proteome</keyword>
<organism evidence="2 3">
    <name type="scientific">Diatraea saccharalis</name>
    <name type="common">sugarcane borer</name>
    <dbReference type="NCBI Taxonomy" id="40085"/>
    <lineage>
        <taxon>Eukaryota</taxon>
        <taxon>Metazoa</taxon>
        <taxon>Ecdysozoa</taxon>
        <taxon>Arthropoda</taxon>
        <taxon>Hexapoda</taxon>
        <taxon>Insecta</taxon>
        <taxon>Pterygota</taxon>
        <taxon>Neoptera</taxon>
        <taxon>Endopterygota</taxon>
        <taxon>Lepidoptera</taxon>
        <taxon>Glossata</taxon>
        <taxon>Ditrysia</taxon>
        <taxon>Pyraloidea</taxon>
        <taxon>Crambidae</taxon>
        <taxon>Crambinae</taxon>
        <taxon>Diatraea</taxon>
    </lineage>
</organism>